<feature type="transmembrane region" description="Helical" evidence="1">
    <location>
        <begin position="12"/>
        <end position="30"/>
    </location>
</feature>
<sequence>MSVSFDPISSWFVVAMAALIVTGLTVWAYAQRMRGTTGRWRWFALGLRLAAVLLCVVAALRPSVILQEKKKQPASVLFLLDDSKSMQFKDEAGGKSRWEAARTALDLARPVAKNLGPNLDVKFYRFNSTLREEVSGEKENENAEPNGRETALGGALLEAVKRQAGTQVAALVVLSDASNNAGLNPLVAARRLRSQQIQITAVGVGSESAGPTSKDISIRGFDAGSSVFVKNQLQIKGSLVVRGFPKQPIELEMLVDDKPVAKTTLEAPLGTEVIPIKGLKYIPQTPGEKLLTLRVKPKDQELLTTNNESSTFINVLSGGLNVLFVQGPSSPWEYKFWNRAVTSSPDIQGDVVVLRKPAENGVGELDDAVFAPGKYNVYILSDVPANFLSTQQQHLLTMAVEKDGAGLIMLGGRSSFGSGNWANTPVANILPVKISPNDGQLEPKDGVRFDPQTSGLENYLFQIGATREESKQIWATLPPLTGTNRFGEPKANAMVLARTGDTNAEPLMIASDIGAGRVIAFGGETWVWPRASDQGQAAHRRFWRQVTFWLSHKEDEGEDKIKLTLDQRRLSVGETLGFSVTARDAKNAPIPNLTYQAVVTVEGSKKTEEPVPVYNEKDAARGSYPVIGQSGLYRVTVIAKRNGQEVGRDSSRFLVYQDDREMENPAADLDLLRQMAETTGGQYLPSEGLPKYLKSLDGKISTESMTQIEHKIWDNWPFFLLFTAILTLEWWLRKRHGWV</sequence>
<reference evidence="3" key="1">
    <citation type="submission" date="2024-05" db="EMBL/GenBank/DDBJ databases">
        <title>Planctomycetes of the genus Singulisphaera possess chitinolytic capabilities.</title>
        <authorList>
            <person name="Ivanova A."/>
        </authorList>
    </citation>
    <scope>NUCLEOTIDE SEQUENCE</scope>
    <source>
        <strain evidence="3">Ch08T</strain>
    </source>
</reference>
<protein>
    <submittedName>
        <fullName evidence="3">Glutamine amidotransferase</fullName>
    </submittedName>
</protein>
<dbReference type="Gene3D" id="3.40.50.880">
    <property type="match status" value="1"/>
</dbReference>
<accession>A0AAU7CD89</accession>
<keyword evidence="1" id="KW-0812">Transmembrane</keyword>
<organism evidence="3">
    <name type="scientific">Singulisphaera sp. Ch08</name>
    <dbReference type="NCBI Taxonomy" id="3120278"/>
    <lineage>
        <taxon>Bacteria</taxon>
        <taxon>Pseudomonadati</taxon>
        <taxon>Planctomycetota</taxon>
        <taxon>Planctomycetia</taxon>
        <taxon>Isosphaerales</taxon>
        <taxon>Isosphaeraceae</taxon>
        <taxon>Singulisphaera</taxon>
    </lineage>
</organism>
<dbReference type="InterPro" id="IPR010768">
    <property type="entry name" value="GATase1-like"/>
</dbReference>
<feature type="domain" description="VWFA" evidence="2">
    <location>
        <begin position="73"/>
        <end position="244"/>
    </location>
</feature>
<dbReference type="PANTHER" id="PTHR37947">
    <property type="entry name" value="BLL2462 PROTEIN"/>
    <property type="match status" value="1"/>
</dbReference>
<dbReference type="InterPro" id="IPR036465">
    <property type="entry name" value="vWFA_dom_sf"/>
</dbReference>
<dbReference type="AlphaFoldDB" id="A0AAU7CD89"/>
<evidence type="ECO:0000259" key="2">
    <source>
        <dbReference type="SMART" id="SM00327"/>
    </source>
</evidence>
<dbReference type="Gene3D" id="3.40.50.410">
    <property type="entry name" value="von Willebrand factor, type A domain"/>
    <property type="match status" value="1"/>
</dbReference>
<dbReference type="Pfam" id="PF07090">
    <property type="entry name" value="GATase1_like"/>
    <property type="match status" value="1"/>
</dbReference>
<keyword evidence="1" id="KW-0472">Membrane</keyword>
<dbReference type="EMBL" id="CP155447">
    <property type="protein sequence ID" value="XBH02979.1"/>
    <property type="molecule type" value="Genomic_DNA"/>
</dbReference>
<feature type="transmembrane region" description="Helical" evidence="1">
    <location>
        <begin position="42"/>
        <end position="60"/>
    </location>
</feature>
<dbReference type="InterPro" id="IPR029062">
    <property type="entry name" value="Class_I_gatase-like"/>
</dbReference>
<keyword evidence="3" id="KW-0315">Glutamine amidotransferase</keyword>
<keyword evidence="1" id="KW-1133">Transmembrane helix</keyword>
<dbReference type="RefSeq" id="WP_406695720.1">
    <property type="nucleotide sequence ID" value="NZ_CP155447.1"/>
</dbReference>
<evidence type="ECO:0000256" key="1">
    <source>
        <dbReference type="SAM" id="Phobius"/>
    </source>
</evidence>
<dbReference type="PANTHER" id="PTHR37947:SF1">
    <property type="entry name" value="BLL2462 PROTEIN"/>
    <property type="match status" value="1"/>
</dbReference>
<proteinExistence type="predicted"/>
<dbReference type="SUPFAM" id="SSF52317">
    <property type="entry name" value="Class I glutamine amidotransferase-like"/>
    <property type="match status" value="1"/>
</dbReference>
<name>A0AAU7CD89_9BACT</name>
<evidence type="ECO:0000313" key="3">
    <source>
        <dbReference type="EMBL" id="XBH02979.1"/>
    </source>
</evidence>
<gene>
    <name evidence="3" type="ORF">V5E97_32435</name>
</gene>
<dbReference type="Pfam" id="PF00092">
    <property type="entry name" value="VWA"/>
    <property type="match status" value="1"/>
</dbReference>
<dbReference type="InterPro" id="IPR002035">
    <property type="entry name" value="VWF_A"/>
</dbReference>
<dbReference type="SMART" id="SM00327">
    <property type="entry name" value="VWA"/>
    <property type="match status" value="1"/>
</dbReference>
<dbReference type="SUPFAM" id="SSF53300">
    <property type="entry name" value="vWA-like"/>
    <property type="match status" value="1"/>
</dbReference>